<organism evidence="1 2">
    <name type="scientific">Belliella aquatica</name>
    <dbReference type="NCBI Taxonomy" id="1323734"/>
    <lineage>
        <taxon>Bacteria</taxon>
        <taxon>Pseudomonadati</taxon>
        <taxon>Bacteroidota</taxon>
        <taxon>Cytophagia</taxon>
        <taxon>Cytophagales</taxon>
        <taxon>Cyclobacteriaceae</taxon>
        <taxon>Belliella</taxon>
    </lineage>
</organism>
<dbReference type="Proteomes" id="UP000635885">
    <property type="component" value="Unassembled WGS sequence"/>
</dbReference>
<evidence type="ECO:0000313" key="1">
    <source>
        <dbReference type="EMBL" id="GGC31465.1"/>
    </source>
</evidence>
<reference evidence="2" key="1">
    <citation type="journal article" date="2019" name="Int. J. Syst. Evol. Microbiol.">
        <title>The Global Catalogue of Microorganisms (GCM) 10K type strain sequencing project: providing services to taxonomists for standard genome sequencing and annotation.</title>
        <authorList>
            <consortium name="The Broad Institute Genomics Platform"/>
            <consortium name="The Broad Institute Genome Sequencing Center for Infectious Disease"/>
            <person name="Wu L."/>
            <person name="Ma J."/>
        </authorList>
    </citation>
    <scope>NUCLEOTIDE SEQUENCE [LARGE SCALE GENOMIC DNA]</scope>
    <source>
        <strain evidence="2">CGMCC 1.12479</strain>
    </source>
</reference>
<accession>A0ABQ1LXT0</accession>
<gene>
    <name evidence="1" type="ORF">GCM10010993_08020</name>
</gene>
<keyword evidence="2" id="KW-1185">Reference proteome</keyword>
<comment type="caution">
    <text evidence="1">The sequence shown here is derived from an EMBL/GenBank/DDBJ whole genome shotgun (WGS) entry which is preliminary data.</text>
</comment>
<evidence type="ECO:0000313" key="2">
    <source>
        <dbReference type="Proteomes" id="UP000635885"/>
    </source>
</evidence>
<dbReference type="EMBL" id="BMFD01000002">
    <property type="protein sequence ID" value="GGC31465.1"/>
    <property type="molecule type" value="Genomic_DNA"/>
</dbReference>
<proteinExistence type="predicted"/>
<sequence length="93" mass="10840">MGDHKLSELNELGLKGLRCWFGFKSGIYIFKTILNYAPERFKLCELEERVFTTDEHGWTRMKKKGSQYEDLNHSELLPFSEQAIPFGEAGHPF</sequence>
<protein>
    <submittedName>
        <fullName evidence="1">Uncharacterized protein</fullName>
    </submittedName>
</protein>
<name>A0ABQ1LXT0_9BACT</name>